<name>C9QFA3_VIBOR</name>
<accession>C9QFA3</accession>
<dbReference type="Gene3D" id="2.60.40.1080">
    <property type="match status" value="2"/>
</dbReference>
<evidence type="ECO:0000313" key="3">
    <source>
        <dbReference type="Proteomes" id="UP000002817"/>
    </source>
</evidence>
<dbReference type="PATRIC" id="fig|675816.5.peg.615"/>
<comment type="caution">
    <text evidence="2">The sequence shown here is derived from an EMBL/GenBank/DDBJ whole genome shotgun (WGS) entry which is preliminary data.</text>
</comment>
<dbReference type="AlphaFoldDB" id="C9QFA3"/>
<protein>
    <submittedName>
        <fullName evidence="1">Surface protein putative</fullName>
    </submittedName>
    <submittedName>
        <fullName evidence="2">Surface protein, putative</fullName>
    </submittedName>
</protein>
<dbReference type="STRING" id="675816.VIA_002033"/>
<sequence>MFLFLPSIFFPKFRFNEMQIRTVFSTLFCLLSLTGCDFDQERNEEPKTTVTEITFSEKKLSLPLGVRHALKVNAVFSDGRIDDIPGSPEVTFFVDDTQLAYLDNGKNNVVVGQTIGKTSIRARTKLNSTEHQSSMTLVITPPIIKELSLESASTAITAGVPHILQVIATMSDGSQVNVTDNSTLEWEVDQSGIAEITSSKGGIVVTGIEKGEVSISVSANSFTSTIASNKTFTVIPKNFAIKLKKDALSPLARSVFAGYDIDDVKVRHNDSTSFDLLNATPRYLNNPLVTINQQHFRIDAVIPPFQSVRFDLPTWFDEPIISAYFVEEQPLFKAHVRSYADVKPNDDKYAQPTEENVYQYEKELRGFKQLMNNYDYNHRFIGFIQNYMNSKTRMVRHQDHWCEVETQLPLTRSIESSSTDFAKFKGNDSSPQTLKHVSLIANKPSATYTMLTREANGVATIGDGWLSVRDYRLFTEGATSPKTTYLHEKMHNHGFGHSGGMTYGYPSDTGTFVNRYWEQFYEDGAVEASTPTLASRYELKDLGEQFKLEISFLDKSSSGSSNKGIDKFILLTTSLPELKHSYVVDDQNNASEIFPQINPGYDHTYLFNDIANISAQSISEVNAKSAPSKLAFIFDKPQQANQNNIPASIIFIGGSEADTKQQTNLVLNYSGSGGFVSESGQYIYLLKQWNKNDNNVFVNEVNTYSPSEAEQICKDRGLTLGTLTPFRSDEMMAFQTKYQKYGSQVGLSHETGSPIAISVPTTYRPNTIKEVEKGAVIVCSE</sequence>
<proteinExistence type="predicted"/>
<evidence type="ECO:0000313" key="4">
    <source>
        <dbReference type="Proteomes" id="UP000003515"/>
    </source>
</evidence>
<dbReference type="EMBL" id="ACZV01000004">
    <property type="protein sequence ID" value="EEX94871.1"/>
    <property type="molecule type" value="Genomic_DNA"/>
</dbReference>
<dbReference type="Proteomes" id="UP000002817">
    <property type="component" value="Unassembled WGS sequence"/>
</dbReference>
<gene>
    <name evidence="1" type="ORF">VIA_002033</name>
    <name evidence="2" type="ORF">VIOR3934_05249</name>
</gene>
<dbReference type="EMBL" id="AFWH01000010">
    <property type="protein sequence ID" value="EGU52997.1"/>
    <property type="molecule type" value="Genomic_DNA"/>
</dbReference>
<keyword evidence="4" id="KW-1185">Reference proteome</keyword>
<reference evidence="2 3" key="3">
    <citation type="journal article" date="2012" name="Int. J. Syst. Evol. Microbiol.">
        <title>Vibrio caribbeanicus sp. nov., isolated from the marine sponge Scleritoderma cyanea.</title>
        <authorList>
            <person name="Hoffmann M."/>
            <person name="Monday S.R."/>
            <person name="Allard M.W."/>
            <person name="Strain E.A."/>
            <person name="Whittaker P."/>
            <person name="Naum M."/>
            <person name="McCarthy P.J."/>
            <person name="Lopez J.V."/>
            <person name="Fischer M."/>
            <person name="Brown E.W."/>
        </authorList>
    </citation>
    <scope>NUCLEOTIDE SEQUENCE [LARGE SCALE GENOMIC DNA]</scope>
    <source>
        <strain evidence="2">CIP 102891</strain>
        <strain evidence="3">CIP 102891 / ATCC 33934</strain>
    </source>
</reference>
<evidence type="ECO:0000313" key="2">
    <source>
        <dbReference type="EMBL" id="EGU52997.1"/>
    </source>
</evidence>
<organism evidence="2 3">
    <name type="scientific">Vibrio orientalis CIP 102891 = ATCC 33934</name>
    <dbReference type="NCBI Taxonomy" id="675816"/>
    <lineage>
        <taxon>Bacteria</taxon>
        <taxon>Pseudomonadati</taxon>
        <taxon>Pseudomonadota</taxon>
        <taxon>Gammaproteobacteria</taxon>
        <taxon>Vibrionales</taxon>
        <taxon>Vibrionaceae</taxon>
        <taxon>Vibrio</taxon>
        <taxon>Vibrio oreintalis group</taxon>
    </lineage>
</organism>
<evidence type="ECO:0000313" key="1">
    <source>
        <dbReference type="EMBL" id="EEX94871.1"/>
    </source>
</evidence>
<reference evidence="1 4" key="1">
    <citation type="submission" date="2009-10" db="EMBL/GenBank/DDBJ databases">
        <authorList>
            <consortium name="Los Alamos National Laboratory (LANL)"/>
            <consortium name="National Microbial Pathogen Data Resource (NMPDR)"/>
            <person name="Munk A.C."/>
            <person name="Chertkov O."/>
            <person name="Tapia R."/>
            <person name="Green L."/>
            <person name="Rogers Y."/>
            <person name="Detter J.C."/>
            <person name="Bruce D."/>
            <person name="Brettin T.S."/>
            <person name="Colwell R.R."/>
            <person name="Huq A."/>
            <person name="Grim C.J."/>
            <person name="Hasan N.A."/>
            <person name="Bartels D."/>
            <person name="Vonstein V."/>
        </authorList>
    </citation>
    <scope>NUCLEOTIDE SEQUENCE [LARGE SCALE GENOMIC DNA]</scope>
    <source>
        <strain evidence="1 4">CIP 102891</strain>
    </source>
</reference>
<reference evidence="2" key="2">
    <citation type="submission" date="2011-08" db="EMBL/GenBank/DDBJ databases">
        <authorList>
            <person name="Hoffman M."/>
            <person name="Strain E.A."/>
            <person name="Brown E."/>
            <person name="Allard M.W."/>
        </authorList>
    </citation>
    <scope>NUCLEOTIDE SEQUENCE</scope>
    <source>
        <strain evidence="2">CIP 102891</strain>
    </source>
</reference>
<dbReference type="Proteomes" id="UP000003515">
    <property type="component" value="Unassembled WGS sequence"/>
</dbReference>
<dbReference type="OrthoDB" id="6187627at2"/>